<evidence type="ECO:0000256" key="3">
    <source>
        <dbReference type="ARBA" id="ARBA00023082"/>
    </source>
</evidence>
<dbReference type="STRING" id="479435.Kfla_2841"/>
<dbReference type="PANTHER" id="PTHR43133:SF50">
    <property type="entry name" value="ECF RNA POLYMERASE SIGMA FACTOR SIGM"/>
    <property type="match status" value="1"/>
</dbReference>
<gene>
    <name evidence="7" type="ordered locus">Kfla_2841</name>
</gene>
<evidence type="ECO:0000256" key="4">
    <source>
        <dbReference type="ARBA" id="ARBA00023125"/>
    </source>
</evidence>
<accession>D2Q0B4</accession>
<comment type="similarity">
    <text evidence="1">Belongs to the sigma-70 factor family. ECF subfamily.</text>
</comment>
<dbReference type="InterPro" id="IPR007627">
    <property type="entry name" value="RNA_pol_sigma70_r2"/>
</dbReference>
<dbReference type="GO" id="GO:0003677">
    <property type="term" value="F:DNA binding"/>
    <property type="evidence" value="ECO:0007669"/>
    <property type="project" value="UniProtKB-KW"/>
</dbReference>
<reference evidence="7 8" key="2">
    <citation type="journal article" date="2010" name="Stand. Genomic Sci.">
        <title>Complete genome sequence of Kribbella flavida type strain (IFO 14399).</title>
        <authorList>
            <person name="Pukall R."/>
            <person name="Lapidus A."/>
            <person name="Glavina Del Rio T."/>
            <person name="Copeland A."/>
            <person name="Tice H."/>
            <person name="Cheng J.-F."/>
            <person name="Lucas S."/>
            <person name="Chen F."/>
            <person name="Nolan M."/>
            <person name="LaButti K."/>
            <person name="Pati A."/>
            <person name="Ivanova N."/>
            <person name="Mavrommatis K."/>
            <person name="Mikhailova N."/>
            <person name="Pitluck S."/>
            <person name="Bruce D."/>
            <person name="Goodwin L."/>
            <person name="Land M."/>
            <person name="Hauser L."/>
            <person name="Chang Y.-J."/>
            <person name="Jeffries C.D."/>
            <person name="Chen A."/>
            <person name="Palaniappan K."/>
            <person name="Chain P."/>
            <person name="Rohde M."/>
            <person name="Goeker M."/>
            <person name="Bristow J."/>
            <person name="Eisen J.A."/>
            <person name="Markowitz V."/>
            <person name="Hugenholtz P."/>
            <person name="Kyrpides N.C."/>
            <person name="Klenk H.-P."/>
            <person name="Brettin T."/>
        </authorList>
    </citation>
    <scope>NUCLEOTIDE SEQUENCE [LARGE SCALE GENOMIC DNA]</scope>
    <source>
        <strain evidence="8">DSM 17836 / JCM 10339 / NBRC 14399</strain>
    </source>
</reference>
<dbReference type="InterPro" id="IPR000792">
    <property type="entry name" value="Tscrpt_reg_LuxR_C"/>
</dbReference>
<protein>
    <submittedName>
        <fullName evidence="7">Transcriptional regulator, LuxR family</fullName>
    </submittedName>
</protein>
<keyword evidence="3" id="KW-0731">Sigma factor</keyword>
<evidence type="ECO:0000256" key="2">
    <source>
        <dbReference type="ARBA" id="ARBA00023015"/>
    </source>
</evidence>
<dbReference type="AlphaFoldDB" id="D2Q0B4"/>
<sequence>MTFDEWAPAGLPRLLRFAAVLCGGGDLAEDVVQDVLIKAHRHWDRVRSADQPEAYLRRMVVNEFLSWRRKWSRFVPRPEILPAEPVADHARQQADRDQLIGELAKLPRRQRAVLVLRYYGGQSDQEIADTLGCATSTVRAHASRALAALRIELTNDLSGAHHAH</sequence>
<dbReference type="Gene3D" id="1.10.10.10">
    <property type="entry name" value="Winged helix-like DNA-binding domain superfamily/Winged helix DNA-binding domain"/>
    <property type="match status" value="1"/>
</dbReference>
<dbReference type="KEGG" id="kfl:Kfla_2841"/>
<proteinExistence type="inferred from homology"/>
<dbReference type="GO" id="GO:0006352">
    <property type="term" value="P:DNA-templated transcription initiation"/>
    <property type="evidence" value="ECO:0007669"/>
    <property type="project" value="InterPro"/>
</dbReference>
<dbReference type="EMBL" id="CP001736">
    <property type="protein sequence ID" value="ADB31906.1"/>
    <property type="molecule type" value="Genomic_DNA"/>
</dbReference>
<dbReference type="NCBIfam" id="TIGR02937">
    <property type="entry name" value="sigma70-ECF"/>
    <property type="match status" value="1"/>
</dbReference>
<dbReference type="PANTHER" id="PTHR43133">
    <property type="entry name" value="RNA POLYMERASE ECF-TYPE SIGMA FACTO"/>
    <property type="match status" value="1"/>
</dbReference>
<evidence type="ECO:0000259" key="6">
    <source>
        <dbReference type="SMART" id="SM00421"/>
    </source>
</evidence>
<dbReference type="eggNOG" id="COG1595">
    <property type="taxonomic scope" value="Bacteria"/>
</dbReference>
<keyword evidence="4" id="KW-0238">DNA-binding</keyword>
<dbReference type="SUPFAM" id="SSF88659">
    <property type="entry name" value="Sigma3 and sigma4 domains of RNA polymerase sigma factors"/>
    <property type="match status" value="1"/>
</dbReference>
<evidence type="ECO:0000256" key="5">
    <source>
        <dbReference type="ARBA" id="ARBA00023163"/>
    </source>
</evidence>
<dbReference type="NCBIfam" id="TIGR02983">
    <property type="entry name" value="SigE-fam_strep"/>
    <property type="match status" value="1"/>
</dbReference>
<evidence type="ECO:0000313" key="8">
    <source>
        <dbReference type="Proteomes" id="UP000007967"/>
    </source>
</evidence>
<keyword evidence="5" id="KW-0804">Transcription</keyword>
<dbReference type="OrthoDB" id="3678480at2"/>
<dbReference type="CDD" id="cd06171">
    <property type="entry name" value="Sigma70_r4"/>
    <property type="match status" value="1"/>
</dbReference>
<keyword evidence="8" id="KW-1185">Reference proteome</keyword>
<dbReference type="RefSeq" id="WP_012920462.1">
    <property type="nucleotide sequence ID" value="NC_013729.1"/>
</dbReference>
<organism evidence="7 8">
    <name type="scientific">Kribbella flavida (strain DSM 17836 / JCM 10339 / NBRC 14399)</name>
    <dbReference type="NCBI Taxonomy" id="479435"/>
    <lineage>
        <taxon>Bacteria</taxon>
        <taxon>Bacillati</taxon>
        <taxon>Actinomycetota</taxon>
        <taxon>Actinomycetes</taxon>
        <taxon>Propionibacteriales</taxon>
        <taxon>Kribbellaceae</taxon>
        <taxon>Kribbella</taxon>
    </lineage>
</organism>
<dbReference type="InterPro" id="IPR014325">
    <property type="entry name" value="RNA_pol_sigma-E_actinobac"/>
</dbReference>
<name>D2Q0B4_KRIFD</name>
<feature type="domain" description="HTH luxR-type" evidence="6">
    <location>
        <begin position="103"/>
        <end position="163"/>
    </location>
</feature>
<dbReference type="Pfam" id="PF04542">
    <property type="entry name" value="Sigma70_r2"/>
    <property type="match status" value="1"/>
</dbReference>
<reference evidence="8" key="1">
    <citation type="submission" date="2009-09" db="EMBL/GenBank/DDBJ databases">
        <title>The complete genome of Kribbella flavida DSM 17836.</title>
        <authorList>
            <consortium name="US DOE Joint Genome Institute (JGI-PGF)"/>
            <person name="Lucas S."/>
            <person name="Copeland A."/>
            <person name="Lapidus A."/>
            <person name="Glavina del Rio T."/>
            <person name="Dalin E."/>
            <person name="Tice H."/>
            <person name="Bruce D."/>
            <person name="Goodwin L."/>
            <person name="Pitluck S."/>
            <person name="Kyrpides N."/>
            <person name="Mavromatis K."/>
            <person name="Ivanova N."/>
            <person name="Saunders E."/>
            <person name="Brettin T."/>
            <person name="Detter J.C."/>
            <person name="Han C."/>
            <person name="Larimer F."/>
            <person name="Land M."/>
            <person name="Hauser L."/>
            <person name="Markowitz V."/>
            <person name="Cheng J.-F."/>
            <person name="Hugenholtz P."/>
            <person name="Woyke T."/>
            <person name="Wu D."/>
            <person name="Pukall R."/>
            <person name="Klenk H.-P."/>
            <person name="Eisen J.A."/>
        </authorList>
    </citation>
    <scope>NUCLEOTIDE SEQUENCE [LARGE SCALE GENOMIC DNA]</scope>
    <source>
        <strain evidence="8">DSM 17836 / JCM 10339 / NBRC 14399</strain>
    </source>
</reference>
<dbReference type="Pfam" id="PF08281">
    <property type="entry name" value="Sigma70_r4_2"/>
    <property type="match status" value="1"/>
</dbReference>
<dbReference type="Gene3D" id="1.10.1740.10">
    <property type="match status" value="1"/>
</dbReference>
<dbReference type="InterPro" id="IPR039425">
    <property type="entry name" value="RNA_pol_sigma-70-like"/>
</dbReference>
<evidence type="ECO:0000256" key="1">
    <source>
        <dbReference type="ARBA" id="ARBA00010641"/>
    </source>
</evidence>
<dbReference type="InterPro" id="IPR014284">
    <property type="entry name" value="RNA_pol_sigma-70_dom"/>
</dbReference>
<keyword evidence="2" id="KW-0805">Transcription regulation</keyword>
<dbReference type="Proteomes" id="UP000007967">
    <property type="component" value="Chromosome"/>
</dbReference>
<evidence type="ECO:0000313" key="7">
    <source>
        <dbReference type="EMBL" id="ADB31906.1"/>
    </source>
</evidence>
<dbReference type="InterPro" id="IPR013324">
    <property type="entry name" value="RNA_pol_sigma_r3/r4-like"/>
</dbReference>
<dbReference type="InterPro" id="IPR013249">
    <property type="entry name" value="RNA_pol_sigma70_r4_t2"/>
</dbReference>
<dbReference type="SMART" id="SM00421">
    <property type="entry name" value="HTH_LUXR"/>
    <property type="match status" value="1"/>
</dbReference>
<dbReference type="InterPro" id="IPR013325">
    <property type="entry name" value="RNA_pol_sigma_r2"/>
</dbReference>
<dbReference type="SUPFAM" id="SSF88946">
    <property type="entry name" value="Sigma2 domain of RNA polymerase sigma factors"/>
    <property type="match status" value="1"/>
</dbReference>
<dbReference type="GO" id="GO:0016987">
    <property type="term" value="F:sigma factor activity"/>
    <property type="evidence" value="ECO:0007669"/>
    <property type="project" value="UniProtKB-KW"/>
</dbReference>
<dbReference type="InterPro" id="IPR036388">
    <property type="entry name" value="WH-like_DNA-bd_sf"/>
</dbReference>
<dbReference type="HOGENOM" id="CLU_047691_15_4_11"/>